<dbReference type="EMBL" id="JANPWB010000011">
    <property type="protein sequence ID" value="KAJ1125329.1"/>
    <property type="molecule type" value="Genomic_DNA"/>
</dbReference>
<name>A0AAV7PER7_PLEWA</name>
<comment type="caution">
    <text evidence="2">The sequence shown here is derived from an EMBL/GenBank/DDBJ whole genome shotgun (WGS) entry which is preliminary data.</text>
</comment>
<dbReference type="Proteomes" id="UP001066276">
    <property type="component" value="Chromosome 7"/>
</dbReference>
<reference evidence="2" key="1">
    <citation type="journal article" date="2022" name="bioRxiv">
        <title>Sequencing and chromosome-scale assembly of the giantPleurodeles waltlgenome.</title>
        <authorList>
            <person name="Brown T."/>
            <person name="Elewa A."/>
            <person name="Iarovenko S."/>
            <person name="Subramanian E."/>
            <person name="Araus A.J."/>
            <person name="Petzold A."/>
            <person name="Susuki M."/>
            <person name="Suzuki K.-i.T."/>
            <person name="Hayashi T."/>
            <person name="Toyoda A."/>
            <person name="Oliveira C."/>
            <person name="Osipova E."/>
            <person name="Leigh N.D."/>
            <person name="Simon A."/>
            <person name="Yun M.H."/>
        </authorList>
    </citation>
    <scope>NUCLEOTIDE SEQUENCE</scope>
    <source>
        <strain evidence="2">20211129_DDA</strain>
        <tissue evidence="2">Liver</tissue>
    </source>
</reference>
<feature type="compositionally biased region" description="Basic and acidic residues" evidence="1">
    <location>
        <begin position="23"/>
        <end position="32"/>
    </location>
</feature>
<organism evidence="2 3">
    <name type="scientific">Pleurodeles waltl</name>
    <name type="common">Iberian ribbed newt</name>
    <dbReference type="NCBI Taxonomy" id="8319"/>
    <lineage>
        <taxon>Eukaryota</taxon>
        <taxon>Metazoa</taxon>
        <taxon>Chordata</taxon>
        <taxon>Craniata</taxon>
        <taxon>Vertebrata</taxon>
        <taxon>Euteleostomi</taxon>
        <taxon>Amphibia</taxon>
        <taxon>Batrachia</taxon>
        <taxon>Caudata</taxon>
        <taxon>Salamandroidea</taxon>
        <taxon>Salamandridae</taxon>
        <taxon>Pleurodelinae</taxon>
        <taxon>Pleurodeles</taxon>
    </lineage>
</organism>
<evidence type="ECO:0000313" key="2">
    <source>
        <dbReference type="EMBL" id="KAJ1125329.1"/>
    </source>
</evidence>
<evidence type="ECO:0000256" key="1">
    <source>
        <dbReference type="SAM" id="MobiDB-lite"/>
    </source>
</evidence>
<sequence>MHPAGLRWAWGPCRRRVLQIEGRREARRERGRAPAVDPCRGSADGPPPLVEEEDTRRYVWRTDFIIRTDPHPLVDIFTTKRAGVPPQEYEGGYEDCKSTALKKSTDRGKGVFWLIAFQG</sequence>
<dbReference type="AlphaFoldDB" id="A0AAV7PER7"/>
<proteinExistence type="predicted"/>
<accession>A0AAV7PER7</accession>
<keyword evidence="3" id="KW-1185">Reference proteome</keyword>
<evidence type="ECO:0000313" key="3">
    <source>
        <dbReference type="Proteomes" id="UP001066276"/>
    </source>
</evidence>
<protein>
    <submittedName>
        <fullName evidence="2">Uncharacterized protein</fullName>
    </submittedName>
</protein>
<feature type="region of interest" description="Disordered" evidence="1">
    <location>
        <begin position="23"/>
        <end position="51"/>
    </location>
</feature>
<gene>
    <name evidence="2" type="ORF">NDU88_003761</name>
</gene>